<dbReference type="GO" id="GO:0005524">
    <property type="term" value="F:ATP binding"/>
    <property type="evidence" value="ECO:0007669"/>
    <property type="project" value="UniProtKB-KW"/>
</dbReference>
<dbReference type="Pfam" id="PF00690">
    <property type="entry name" value="Cation_ATPase_N"/>
    <property type="match status" value="1"/>
</dbReference>
<dbReference type="InterPro" id="IPR023298">
    <property type="entry name" value="ATPase_P-typ_TM_dom_sf"/>
</dbReference>
<dbReference type="AlphaFoldDB" id="A0A8J6M567"/>
<feature type="transmembrane region" description="Helical" evidence="11">
    <location>
        <begin position="767"/>
        <end position="788"/>
    </location>
</feature>
<evidence type="ECO:0000256" key="5">
    <source>
        <dbReference type="ARBA" id="ARBA00022741"/>
    </source>
</evidence>
<protein>
    <submittedName>
        <fullName evidence="13">Cation-translocating P-type ATPase</fullName>
    </submittedName>
</protein>
<keyword evidence="4 11" id="KW-0812">Transmembrane</keyword>
<dbReference type="PANTHER" id="PTHR42861">
    <property type="entry name" value="CALCIUM-TRANSPORTING ATPASE"/>
    <property type="match status" value="1"/>
</dbReference>
<keyword evidence="9 11" id="KW-1133">Transmembrane helix</keyword>
<feature type="transmembrane region" description="Helical" evidence="11">
    <location>
        <begin position="53"/>
        <end position="75"/>
    </location>
</feature>
<dbReference type="Pfam" id="PF00122">
    <property type="entry name" value="E1-E2_ATPase"/>
    <property type="match status" value="1"/>
</dbReference>
<dbReference type="Proteomes" id="UP000661435">
    <property type="component" value="Unassembled WGS sequence"/>
</dbReference>
<dbReference type="FunFam" id="2.70.150.10:FF:000160">
    <property type="entry name" value="Sarcoplasmic/endoplasmic reticulum calcium ATPase 1"/>
    <property type="match status" value="1"/>
</dbReference>
<dbReference type="Gene3D" id="3.40.1110.10">
    <property type="entry name" value="Calcium-transporting ATPase, cytoplasmic domain N"/>
    <property type="match status" value="1"/>
</dbReference>
<evidence type="ECO:0000313" key="13">
    <source>
        <dbReference type="EMBL" id="MBC5733442.1"/>
    </source>
</evidence>
<evidence type="ECO:0000256" key="8">
    <source>
        <dbReference type="ARBA" id="ARBA00022967"/>
    </source>
</evidence>
<evidence type="ECO:0000256" key="4">
    <source>
        <dbReference type="ARBA" id="ARBA00022692"/>
    </source>
</evidence>
<evidence type="ECO:0000256" key="9">
    <source>
        <dbReference type="ARBA" id="ARBA00022989"/>
    </source>
</evidence>
<dbReference type="GO" id="GO:0016887">
    <property type="term" value="F:ATP hydrolysis activity"/>
    <property type="evidence" value="ECO:0007669"/>
    <property type="project" value="InterPro"/>
</dbReference>
<evidence type="ECO:0000256" key="7">
    <source>
        <dbReference type="ARBA" id="ARBA00022842"/>
    </source>
</evidence>
<dbReference type="SFLD" id="SFLDS00003">
    <property type="entry name" value="Haloacid_Dehalogenase"/>
    <property type="match status" value="1"/>
</dbReference>
<dbReference type="SFLD" id="SFLDF00027">
    <property type="entry name" value="p-type_atpase"/>
    <property type="match status" value="1"/>
</dbReference>
<keyword evidence="7" id="KW-0460">Magnesium</keyword>
<dbReference type="PRINTS" id="PR00120">
    <property type="entry name" value="HATPASE"/>
</dbReference>
<accession>A0A8J6M567</accession>
<evidence type="ECO:0000256" key="3">
    <source>
        <dbReference type="ARBA" id="ARBA00022553"/>
    </source>
</evidence>
<keyword evidence="5" id="KW-0547">Nucleotide-binding</keyword>
<evidence type="ECO:0000256" key="6">
    <source>
        <dbReference type="ARBA" id="ARBA00022840"/>
    </source>
</evidence>
<evidence type="ECO:0000256" key="2">
    <source>
        <dbReference type="ARBA" id="ARBA00005675"/>
    </source>
</evidence>
<comment type="caution">
    <text evidence="13">The sequence shown here is derived from an EMBL/GenBank/DDBJ whole genome shotgun (WGS) entry which is preliminary data.</text>
</comment>
<evidence type="ECO:0000256" key="10">
    <source>
        <dbReference type="ARBA" id="ARBA00023136"/>
    </source>
</evidence>
<keyword evidence="14" id="KW-1185">Reference proteome</keyword>
<dbReference type="SMART" id="SM00831">
    <property type="entry name" value="Cation_ATPase_N"/>
    <property type="match status" value="1"/>
</dbReference>
<dbReference type="NCBIfam" id="TIGR01494">
    <property type="entry name" value="ATPase_P-type"/>
    <property type="match status" value="3"/>
</dbReference>
<dbReference type="InterPro" id="IPR023214">
    <property type="entry name" value="HAD_sf"/>
</dbReference>
<sequence>MNAWYAKSVKQVLGELETDRERGLSPAEAGRRLERWGPNELARQRRAGLLRRFLGQMKDPMILVLLAAAGLSLWATGGEDWLDAAIILVIVAVNACISISQEDNAEKALEALRQMSAPLAKVLRDGKEIRLETAALVPGDIIRLEAGDLVPADARILTAAGLRCDESAMTGEPVPAAKAPVGELPEDTPLADRRNMVLSGTVVTGGRALCVITATGMDTEMGRIAGMLLGEEDSQTPLQKKMAEISKTLSFVCLCVCAVMFGAGLLQGKALLGMFMTAVSLAVAAIPEGLPAIVTIVLALGVQRMVRRGAIVKRLPAVETLGCAGVICSDKTGTLTQNRMTVVDVWTPRTGERALALTIGALCSDAALIRAGREPAAGGDPTEAALVVAAAREGLEKGTLEEQWPRRAELPFDSERKLMSTVHQKADGSFRVLVKGAPDVLLGRCRMDEGARRRALSRNEAMALRALRVLGVAYKDLAFLPRTLDSATLEQGLTFTGLIGMMDPPRPEVRRAVEQCYAAGIRPVMITGDHKLTAVAVAKELGICRKGDLAVTGEDLDFMPQGLLEQEVERFAVYARVSPEHKMRIVRAWQARGKVVAMTGDGVNDAPALKAADIGCAMGVAGTDVAKGAADMILTDDNFATIVSAVEQGRGIYANIKKAIHYLLSCNIGEILTIFLATVLDFHQMPLVPVQLLWLNLVTDSLPALALGVEPVEEGVMEQAPRDARASLFSRAFSLRLAWQGAMVGLLTLTAYFLGEYVLSDPGEAHAAANTMAFATLTLCQLFHAFDVRSERASLLHIGVFSNAAMNRAFLIGLVMQLSVLCVPPLQAVFNTVPMSPVEWAVVLCLAVTPVVVCEAAKAAGRAGARRVRRVPGARRAPLYTGASKGR</sequence>
<dbReference type="FunFam" id="3.40.50.1000:FF:000001">
    <property type="entry name" value="Phospholipid-transporting ATPase IC"/>
    <property type="match status" value="1"/>
</dbReference>
<feature type="transmembrane region" description="Helical" evidence="11">
    <location>
        <begin position="840"/>
        <end position="860"/>
    </location>
</feature>
<keyword evidence="3" id="KW-0597">Phosphoprotein</keyword>
<dbReference type="Gene3D" id="3.40.50.1000">
    <property type="entry name" value="HAD superfamily/HAD-like"/>
    <property type="match status" value="1"/>
</dbReference>
<evidence type="ECO:0000256" key="11">
    <source>
        <dbReference type="SAM" id="Phobius"/>
    </source>
</evidence>
<dbReference type="InterPro" id="IPR036412">
    <property type="entry name" value="HAD-like_sf"/>
</dbReference>
<dbReference type="SUPFAM" id="SSF81653">
    <property type="entry name" value="Calcium ATPase, transduction domain A"/>
    <property type="match status" value="1"/>
</dbReference>
<dbReference type="InterPro" id="IPR059000">
    <property type="entry name" value="ATPase_P-type_domA"/>
</dbReference>
<feature type="transmembrane region" description="Helical" evidence="11">
    <location>
        <begin position="733"/>
        <end position="755"/>
    </location>
</feature>
<dbReference type="InterPro" id="IPR001757">
    <property type="entry name" value="P_typ_ATPase"/>
</dbReference>
<feature type="domain" description="Cation-transporting P-type ATPase N-terminal" evidence="12">
    <location>
        <begin position="3"/>
        <end position="77"/>
    </location>
</feature>
<dbReference type="SUPFAM" id="SSF56784">
    <property type="entry name" value="HAD-like"/>
    <property type="match status" value="1"/>
</dbReference>
<evidence type="ECO:0000313" key="14">
    <source>
        <dbReference type="Proteomes" id="UP000661435"/>
    </source>
</evidence>
<organism evidence="13 14">
    <name type="scientific">Lawsonibacter hominis</name>
    <dbReference type="NCBI Taxonomy" id="2763053"/>
    <lineage>
        <taxon>Bacteria</taxon>
        <taxon>Bacillati</taxon>
        <taxon>Bacillota</taxon>
        <taxon>Clostridia</taxon>
        <taxon>Eubacteriales</taxon>
        <taxon>Oscillospiraceae</taxon>
        <taxon>Lawsonibacter</taxon>
    </lineage>
</organism>
<dbReference type="PROSITE" id="PS00154">
    <property type="entry name" value="ATPASE_E1_E2"/>
    <property type="match status" value="1"/>
</dbReference>
<dbReference type="InterPro" id="IPR006068">
    <property type="entry name" value="ATPase_P-typ_cation-transptr_C"/>
</dbReference>
<dbReference type="EMBL" id="JACOPP010000007">
    <property type="protein sequence ID" value="MBC5733442.1"/>
    <property type="molecule type" value="Genomic_DNA"/>
</dbReference>
<name>A0A8J6M567_9FIRM</name>
<dbReference type="Gene3D" id="2.70.150.10">
    <property type="entry name" value="Calcium-transporting ATPase, cytoplasmic transduction domain A"/>
    <property type="match status" value="1"/>
</dbReference>
<dbReference type="Pfam" id="PF00689">
    <property type="entry name" value="Cation_ATPase_C"/>
    <property type="match status" value="1"/>
</dbReference>
<evidence type="ECO:0000259" key="12">
    <source>
        <dbReference type="SMART" id="SM00831"/>
    </source>
</evidence>
<feature type="transmembrane region" description="Helical" evidence="11">
    <location>
        <begin position="272"/>
        <end position="300"/>
    </location>
</feature>
<dbReference type="InterPro" id="IPR044492">
    <property type="entry name" value="P_typ_ATPase_HD_dom"/>
</dbReference>
<dbReference type="InterPro" id="IPR008250">
    <property type="entry name" value="ATPase_P-typ_transduc_dom_A_sf"/>
</dbReference>
<dbReference type="InterPro" id="IPR023299">
    <property type="entry name" value="ATPase_P-typ_cyto_dom_N"/>
</dbReference>
<keyword evidence="6" id="KW-0067">ATP-binding</keyword>
<dbReference type="InterPro" id="IPR004014">
    <property type="entry name" value="ATPase_P-typ_cation-transptr_N"/>
</dbReference>
<gene>
    <name evidence="13" type="ORF">H8S57_06845</name>
</gene>
<keyword evidence="10 11" id="KW-0472">Membrane</keyword>
<keyword evidence="8" id="KW-1278">Translocase</keyword>
<comment type="subcellular location">
    <subcellularLocation>
        <location evidence="1">Endomembrane system</location>
        <topology evidence="1">Multi-pass membrane protein</topology>
    </subcellularLocation>
</comment>
<dbReference type="SFLD" id="SFLDG00002">
    <property type="entry name" value="C1.7:_P-type_atpase_like"/>
    <property type="match status" value="1"/>
</dbReference>
<evidence type="ECO:0000256" key="1">
    <source>
        <dbReference type="ARBA" id="ARBA00004127"/>
    </source>
</evidence>
<dbReference type="GO" id="GO:0012505">
    <property type="term" value="C:endomembrane system"/>
    <property type="evidence" value="ECO:0007669"/>
    <property type="project" value="UniProtKB-SubCell"/>
</dbReference>
<dbReference type="FunFam" id="3.40.50.1000:FF:000028">
    <property type="entry name" value="Calcium-transporting P-type ATPase, putative"/>
    <property type="match status" value="1"/>
</dbReference>
<dbReference type="InterPro" id="IPR018303">
    <property type="entry name" value="ATPase_P-typ_P_site"/>
</dbReference>
<feature type="transmembrane region" description="Helical" evidence="11">
    <location>
        <begin position="81"/>
        <end position="99"/>
    </location>
</feature>
<dbReference type="GO" id="GO:0016020">
    <property type="term" value="C:membrane"/>
    <property type="evidence" value="ECO:0007669"/>
    <property type="project" value="InterPro"/>
</dbReference>
<feature type="transmembrane region" description="Helical" evidence="11">
    <location>
        <begin position="248"/>
        <end position="266"/>
    </location>
</feature>
<reference evidence="13" key="1">
    <citation type="submission" date="2020-08" db="EMBL/GenBank/DDBJ databases">
        <title>Genome public.</title>
        <authorList>
            <person name="Liu C."/>
            <person name="Sun Q."/>
        </authorList>
    </citation>
    <scope>NUCLEOTIDE SEQUENCE</scope>
    <source>
        <strain evidence="13">NSJ-51</strain>
    </source>
</reference>
<feature type="transmembrane region" description="Helical" evidence="11">
    <location>
        <begin position="809"/>
        <end position="828"/>
    </location>
</feature>
<dbReference type="Pfam" id="PF13246">
    <property type="entry name" value="Cation_ATPase"/>
    <property type="match status" value="1"/>
</dbReference>
<dbReference type="CDD" id="cd02089">
    <property type="entry name" value="P-type_ATPase_Ca_prok"/>
    <property type="match status" value="1"/>
</dbReference>
<dbReference type="RefSeq" id="WP_186907341.1">
    <property type="nucleotide sequence ID" value="NZ_JACOPP010000007.1"/>
</dbReference>
<dbReference type="SUPFAM" id="SSF81665">
    <property type="entry name" value="Calcium ATPase, transmembrane domain M"/>
    <property type="match status" value="1"/>
</dbReference>
<comment type="similarity">
    <text evidence="2">Belongs to the cation transport ATPase (P-type) (TC 3.A.3) family. Type IIA subfamily.</text>
</comment>
<dbReference type="PRINTS" id="PR00119">
    <property type="entry name" value="CATATPASE"/>
</dbReference>
<dbReference type="Gene3D" id="1.20.1110.10">
    <property type="entry name" value="Calcium-transporting ATPase, transmembrane domain"/>
    <property type="match status" value="2"/>
</dbReference>
<proteinExistence type="inferred from homology"/>